<evidence type="ECO:0000313" key="2">
    <source>
        <dbReference type="EMBL" id="GAA0402521.1"/>
    </source>
</evidence>
<evidence type="ECO:0008006" key="4">
    <source>
        <dbReference type="Google" id="ProtNLM"/>
    </source>
</evidence>
<gene>
    <name evidence="2" type="ORF">GCM10008933_36200</name>
</gene>
<organism evidence="2 3">
    <name type="scientific">Paenibacillus motobuensis</name>
    <dbReference type="NCBI Taxonomy" id="295324"/>
    <lineage>
        <taxon>Bacteria</taxon>
        <taxon>Bacillati</taxon>
        <taxon>Bacillota</taxon>
        <taxon>Bacilli</taxon>
        <taxon>Bacillales</taxon>
        <taxon>Paenibacillaceae</taxon>
        <taxon>Paenibacillus</taxon>
    </lineage>
</organism>
<evidence type="ECO:0000256" key="1">
    <source>
        <dbReference type="SAM" id="Phobius"/>
    </source>
</evidence>
<evidence type="ECO:0000313" key="3">
    <source>
        <dbReference type="Proteomes" id="UP001500340"/>
    </source>
</evidence>
<keyword evidence="1" id="KW-1133">Transmembrane helix</keyword>
<comment type="caution">
    <text evidence="2">The sequence shown here is derived from an EMBL/GenBank/DDBJ whole genome shotgun (WGS) entry which is preliminary data.</text>
</comment>
<dbReference type="Proteomes" id="UP001500340">
    <property type="component" value="Unassembled WGS sequence"/>
</dbReference>
<name>A0ABN0YNP6_9BACL</name>
<feature type="transmembrane region" description="Helical" evidence="1">
    <location>
        <begin position="51"/>
        <end position="74"/>
    </location>
</feature>
<dbReference type="Pfam" id="PF11118">
    <property type="entry name" value="DUF2627"/>
    <property type="match status" value="1"/>
</dbReference>
<reference evidence="2 3" key="1">
    <citation type="journal article" date="2019" name="Int. J. Syst. Evol. Microbiol.">
        <title>The Global Catalogue of Microorganisms (GCM) 10K type strain sequencing project: providing services to taxonomists for standard genome sequencing and annotation.</title>
        <authorList>
            <consortium name="The Broad Institute Genomics Platform"/>
            <consortium name="The Broad Institute Genome Sequencing Center for Infectious Disease"/>
            <person name="Wu L."/>
            <person name="Ma J."/>
        </authorList>
    </citation>
    <scope>NUCLEOTIDE SEQUENCE [LARGE SCALE GENOMIC DNA]</scope>
    <source>
        <strain evidence="2 3">JCM 12774</strain>
    </source>
</reference>
<dbReference type="EMBL" id="BAAACX010000016">
    <property type="protein sequence ID" value="GAA0402521.1"/>
    <property type="molecule type" value="Genomic_DNA"/>
</dbReference>
<keyword evidence="1" id="KW-0472">Membrane</keyword>
<protein>
    <recommendedName>
        <fullName evidence="4">DUF2627 domain-containing protein</fullName>
    </recommendedName>
</protein>
<dbReference type="RefSeq" id="WP_343863423.1">
    <property type="nucleotide sequence ID" value="NZ_BAAACX010000016.1"/>
</dbReference>
<keyword evidence="1" id="KW-0812">Transmembrane</keyword>
<dbReference type="InterPro" id="IPR020138">
    <property type="entry name" value="Uncharacterised_YqzF"/>
</dbReference>
<keyword evidence="3" id="KW-1185">Reference proteome</keyword>
<accession>A0ABN0YNP6</accession>
<proteinExistence type="predicted"/>
<feature type="transmembrane region" description="Helical" evidence="1">
    <location>
        <begin position="7"/>
        <end position="26"/>
    </location>
</feature>
<sequence length="92" mass="10325">MKLMISRFIAIVILVIPGIAAMIGFLKIKDAVFLYYSQHGNDALAAPTFDWLNFIVGLLLFAAGISFLAGWIYFRDRKRGYGKSHKKNAVTE</sequence>